<feature type="domain" description="Leucine-binding protein" evidence="4">
    <location>
        <begin position="32"/>
        <end position="371"/>
    </location>
</feature>
<reference evidence="5" key="1">
    <citation type="submission" date="2020-05" db="EMBL/GenBank/DDBJ databases">
        <authorList>
            <person name="Chiriac C."/>
            <person name="Salcher M."/>
            <person name="Ghai R."/>
            <person name="Kavagutti S V."/>
        </authorList>
    </citation>
    <scope>NUCLEOTIDE SEQUENCE</scope>
</reference>
<keyword evidence="3" id="KW-0029">Amino-acid transport</keyword>
<proteinExistence type="predicted"/>
<dbReference type="InterPro" id="IPR000709">
    <property type="entry name" value="Leu_Ile_Val-bd"/>
</dbReference>
<evidence type="ECO:0000256" key="1">
    <source>
        <dbReference type="ARBA" id="ARBA00022448"/>
    </source>
</evidence>
<dbReference type="InterPro" id="IPR028081">
    <property type="entry name" value="Leu-bd"/>
</dbReference>
<name>A0A6J7I873_9ZZZZ</name>
<dbReference type="InterPro" id="IPR051010">
    <property type="entry name" value="BCAA_transport"/>
</dbReference>
<gene>
    <name evidence="5" type="ORF">UFOPK3610_01717</name>
</gene>
<accession>A0A6J7I873</accession>
<organism evidence="5">
    <name type="scientific">freshwater metagenome</name>
    <dbReference type="NCBI Taxonomy" id="449393"/>
    <lineage>
        <taxon>unclassified sequences</taxon>
        <taxon>metagenomes</taxon>
        <taxon>ecological metagenomes</taxon>
    </lineage>
</organism>
<evidence type="ECO:0000256" key="2">
    <source>
        <dbReference type="ARBA" id="ARBA00022729"/>
    </source>
</evidence>
<keyword evidence="2" id="KW-0732">Signal</keyword>
<dbReference type="CDD" id="cd06342">
    <property type="entry name" value="PBP1_ABC_LIVBP-like"/>
    <property type="match status" value="1"/>
</dbReference>
<dbReference type="GO" id="GO:0006865">
    <property type="term" value="P:amino acid transport"/>
    <property type="evidence" value="ECO:0007669"/>
    <property type="project" value="UniProtKB-KW"/>
</dbReference>
<evidence type="ECO:0000313" key="5">
    <source>
        <dbReference type="EMBL" id="CAB4926677.1"/>
    </source>
</evidence>
<dbReference type="PRINTS" id="PR00337">
    <property type="entry name" value="LEUILEVALBP"/>
</dbReference>
<keyword evidence="1" id="KW-0813">Transport</keyword>
<evidence type="ECO:0000256" key="3">
    <source>
        <dbReference type="ARBA" id="ARBA00022970"/>
    </source>
</evidence>
<dbReference type="PANTHER" id="PTHR30483">
    <property type="entry name" value="LEUCINE-SPECIFIC-BINDING PROTEIN"/>
    <property type="match status" value="1"/>
</dbReference>
<dbReference type="AlphaFoldDB" id="A0A6J7I873"/>
<sequence length="387" mass="40526">MKRSLAIAAISLPVIAGALTAVPAAQAGDVQPIVIAVEAPLSGAQANNGRDIARGVALAVRQANAAGGIGGRPIKLVRIDDQANPDLALDAVARAQAAGAVAVIGPYNSSVGLVNLQAYIDAGITPVQMTSTDATTGLGVTVQPKNSQISPTEIEYVLSAAPENVVMLVDPSAYTASMADRMRKALKKAGIHYSSITIEEGKSSYAPEVKKALRRLPDFLYISTYYPQGALIAEALIEARSKRGRIVNCLMGLANVDAAFITEAGLTASWRCVFSGIPEAPQLPIGRASLYVDAYEAAFGVTPGVWGAFSYDSANILFRAIASSGSTEMSAVMAKLLNVTRYHGATGSITINPDTGNRENLPIYIMYVNANRQFIPLNQGCRSLAVC</sequence>
<dbReference type="InterPro" id="IPR028082">
    <property type="entry name" value="Peripla_BP_I"/>
</dbReference>
<dbReference type="PANTHER" id="PTHR30483:SF6">
    <property type="entry name" value="PERIPLASMIC BINDING PROTEIN OF ABC TRANSPORTER FOR NATURAL AMINO ACIDS"/>
    <property type="match status" value="1"/>
</dbReference>
<dbReference type="Pfam" id="PF13458">
    <property type="entry name" value="Peripla_BP_6"/>
    <property type="match status" value="1"/>
</dbReference>
<protein>
    <submittedName>
        <fullName evidence="5">Unannotated protein</fullName>
    </submittedName>
</protein>
<evidence type="ECO:0000259" key="4">
    <source>
        <dbReference type="Pfam" id="PF13458"/>
    </source>
</evidence>
<dbReference type="SUPFAM" id="SSF53822">
    <property type="entry name" value="Periplasmic binding protein-like I"/>
    <property type="match status" value="1"/>
</dbReference>
<dbReference type="Gene3D" id="3.40.50.2300">
    <property type="match status" value="2"/>
</dbReference>
<dbReference type="EMBL" id="CAFBMR010000102">
    <property type="protein sequence ID" value="CAB4926677.1"/>
    <property type="molecule type" value="Genomic_DNA"/>
</dbReference>